<accession>A0A6P8C2S9</accession>
<dbReference type="RefSeq" id="XP_031376960.1">
    <property type="nucleotide sequence ID" value="XM_031521100.1"/>
</dbReference>
<evidence type="ECO:0000313" key="1">
    <source>
        <dbReference type="Proteomes" id="UP000515151"/>
    </source>
</evidence>
<dbReference type="OrthoDB" id="612216at2759"/>
<reference evidence="1" key="1">
    <citation type="journal article" date="2020" name="Plant Biotechnol. J.">
        <title>The pomegranate (Punica granatum L.) draft genome dissects genetic divergence between soft- and hard-seeded cultivars.</title>
        <authorList>
            <person name="Luo X."/>
            <person name="Li H."/>
            <person name="Wu Z."/>
            <person name="Yao W."/>
            <person name="Zhao P."/>
            <person name="Cao D."/>
            <person name="Yu H."/>
            <person name="Li K."/>
            <person name="Poudel K."/>
            <person name="Zhao D."/>
            <person name="Zhang F."/>
            <person name="Xia X."/>
            <person name="Chen L."/>
            <person name="Wang Q."/>
            <person name="Jing D."/>
            <person name="Cao S."/>
        </authorList>
    </citation>
    <scope>NUCLEOTIDE SEQUENCE [LARGE SCALE GENOMIC DNA]</scope>
    <source>
        <strain evidence="1">cv. Tunisia</strain>
    </source>
</reference>
<gene>
    <name evidence="2" type="primary">LOC116192527</name>
</gene>
<proteinExistence type="predicted"/>
<evidence type="ECO:0000313" key="2">
    <source>
        <dbReference type="RefSeq" id="XP_031376960.1"/>
    </source>
</evidence>
<name>A0A6P8C2S9_PUNGR</name>
<dbReference type="Proteomes" id="UP000515151">
    <property type="component" value="Chromosome 1"/>
</dbReference>
<keyword evidence="1" id="KW-1185">Reference proteome</keyword>
<protein>
    <submittedName>
        <fullName evidence="2">Uncharacterized protein LOC116192527</fullName>
    </submittedName>
</protein>
<dbReference type="GeneID" id="116192527"/>
<reference evidence="2" key="2">
    <citation type="submission" date="2025-08" db="UniProtKB">
        <authorList>
            <consortium name="RefSeq"/>
        </authorList>
    </citation>
    <scope>IDENTIFICATION</scope>
    <source>
        <tissue evidence="2">Leaf</tissue>
    </source>
</reference>
<organism evidence="1 2">
    <name type="scientific">Punica granatum</name>
    <name type="common">Pomegranate</name>
    <dbReference type="NCBI Taxonomy" id="22663"/>
    <lineage>
        <taxon>Eukaryota</taxon>
        <taxon>Viridiplantae</taxon>
        <taxon>Streptophyta</taxon>
        <taxon>Embryophyta</taxon>
        <taxon>Tracheophyta</taxon>
        <taxon>Spermatophyta</taxon>
        <taxon>Magnoliopsida</taxon>
        <taxon>eudicotyledons</taxon>
        <taxon>Gunneridae</taxon>
        <taxon>Pentapetalae</taxon>
        <taxon>rosids</taxon>
        <taxon>malvids</taxon>
        <taxon>Myrtales</taxon>
        <taxon>Lythraceae</taxon>
        <taxon>Punica</taxon>
    </lineage>
</organism>
<dbReference type="AlphaFoldDB" id="A0A6P8C2S9"/>
<sequence>MLQDLTIDSCSLLRRIRISSPLVKSKAIKCCYKFIDINLDNPELMWFELQARDGMLPSIWMENPPCNENPLCNDCEADLEIHSSGQVEPGWPCKMREFLSRSCKFYRPLTLNIRTPDLDFGLQFDIGYEWLATLACSSDQLSHTRYEAMLGRLSKKMLPLAIDPAKMNGLLWTPQPTSVAEVAALLGDDFVQFCCEKVAERQGHSTSGCCGCWPHRLEHFKIETIKGSDYRGPICGDRHTIWIK</sequence>